<evidence type="ECO:0000256" key="1">
    <source>
        <dbReference type="ARBA" id="ARBA00006795"/>
    </source>
</evidence>
<dbReference type="Proteomes" id="UP001566132">
    <property type="component" value="Unassembled WGS sequence"/>
</dbReference>
<dbReference type="Gene3D" id="3.30.428.10">
    <property type="entry name" value="HIT-like"/>
    <property type="match status" value="1"/>
</dbReference>
<evidence type="ECO:0000259" key="3">
    <source>
        <dbReference type="Pfam" id="PF04676"/>
    </source>
</evidence>
<comment type="similarity">
    <text evidence="1">Belongs to the CWF19 family.</text>
</comment>
<keyword evidence="6" id="KW-1185">Reference proteome</keyword>
<dbReference type="Pfam" id="PF04677">
    <property type="entry name" value="CwfJ_C_1"/>
    <property type="match status" value="1"/>
</dbReference>
<comment type="caution">
    <text evidence="5">The sequence shown here is derived from an EMBL/GenBank/DDBJ whole genome shotgun (WGS) entry which is preliminary data.</text>
</comment>
<feature type="compositionally biased region" description="Basic and acidic residues" evidence="2">
    <location>
        <begin position="87"/>
        <end position="105"/>
    </location>
</feature>
<gene>
    <name evidence="5" type="ORF">ABEB36_000561</name>
</gene>
<feature type="domain" description="Cwf19-like protein C-terminal" evidence="3">
    <location>
        <begin position="473"/>
        <end position="567"/>
    </location>
</feature>
<evidence type="ECO:0008006" key="7">
    <source>
        <dbReference type="Google" id="ProtNLM"/>
    </source>
</evidence>
<evidence type="ECO:0000313" key="6">
    <source>
        <dbReference type="Proteomes" id="UP001566132"/>
    </source>
</evidence>
<accession>A0ABD1FBQ0</accession>
<evidence type="ECO:0000259" key="4">
    <source>
        <dbReference type="Pfam" id="PF04677"/>
    </source>
</evidence>
<dbReference type="SUPFAM" id="SSF54197">
    <property type="entry name" value="HIT-like"/>
    <property type="match status" value="1"/>
</dbReference>
<dbReference type="InterPro" id="IPR006768">
    <property type="entry name" value="Cwf19-like_C_dom-1"/>
</dbReference>
<name>A0ABD1FBQ0_HYPHA</name>
<proteinExistence type="inferred from homology"/>
<feature type="region of interest" description="Disordered" evidence="2">
    <location>
        <begin position="232"/>
        <end position="267"/>
    </location>
</feature>
<dbReference type="InterPro" id="IPR036265">
    <property type="entry name" value="HIT-like_sf"/>
</dbReference>
<sequence>MGKHSKKSKKHKKRTRTVSASSSSENEWVEADSLKKLKSHSNTSSEDETDRKKLKKHDCSMRNVKIETKRDQWMDLPTNFSSFSNQDSRKQKDEDKKLEKEREKYNPSTSTRELNVYWKNGGDGLPKFHKPKDEDSSKQYSGKRSSRLHSSSTPRWKKKTDSEKVAENSVREPSDQTEIMTENDLNLLAGKIVKAEIMGNEKLIAELKLKLEKGREMLRQTKSQENEVLLTQVNQQGHSRPLTLPSSSQEGSRNRKPSKKAVDTHTDRQRVRYFADDDKYSLKQMFESERYSSANDQDATFMKIASKIRKNDDLDDLFVDNVRRQKDEYDTDKKAHDKTVNEHKKVACTLDNCPRCIQSKVMQKHLIIALGEFVFLSVPEHEPLLKGHCLIAPIRHVAAVTQLDENEWNEMKDFRKALLRLFESQGQEVIFFEVAMGFHRYPHMVLECIPLESEEASMAPMYFKKAIDESETEWSQNKKLVSLKNRDVRQAIPKELSYFSVAFGRDEGFAHVIEDEQLFPKNFAQEIIGGMLDLDHSLWRRPVKQSFDMQSKRALAFTDEWKAFDCTLANK</sequence>
<dbReference type="InterPro" id="IPR006767">
    <property type="entry name" value="Cwf19-like_C_dom-2"/>
</dbReference>
<protein>
    <recommendedName>
        <fullName evidence="7">CWF19-like protein 2</fullName>
    </recommendedName>
</protein>
<feature type="domain" description="Cwf19-like C-terminal" evidence="4">
    <location>
        <begin position="341"/>
        <end position="464"/>
    </location>
</feature>
<feature type="compositionally biased region" description="Basic and acidic residues" evidence="2">
    <location>
        <begin position="57"/>
        <end position="73"/>
    </location>
</feature>
<feature type="compositionally biased region" description="Polar residues" evidence="2">
    <location>
        <begin position="17"/>
        <end position="26"/>
    </location>
</feature>
<evidence type="ECO:0000313" key="5">
    <source>
        <dbReference type="EMBL" id="KAL1516681.1"/>
    </source>
</evidence>
<dbReference type="PANTHER" id="PTHR12072:SF5">
    <property type="entry name" value="CWF19-LIKE PROTEIN 2"/>
    <property type="match status" value="1"/>
</dbReference>
<feature type="compositionally biased region" description="Basic residues" evidence="2">
    <location>
        <begin position="1"/>
        <end position="16"/>
    </location>
</feature>
<reference evidence="5 6" key="1">
    <citation type="submission" date="2024-05" db="EMBL/GenBank/DDBJ databases">
        <title>Genetic variation in Jamaican populations of the coffee berry borer (Hypothenemus hampei).</title>
        <authorList>
            <person name="Errbii M."/>
            <person name="Myrie A."/>
        </authorList>
    </citation>
    <scope>NUCLEOTIDE SEQUENCE [LARGE SCALE GENOMIC DNA]</scope>
    <source>
        <strain evidence="5">JA-Hopewell-2020-01-JO</strain>
        <tissue evidence="5">Whole body</tissue>
    </source>
</reference>
<dbReference type="AlphaFoldDB" id="A0ABD1FBQ0"/>
<dbReference type="PANTHER" id="PTHR12072">
    <property type="entry name" value="CWF19, CELL CYCLE CONTROL PROTEIN"/>
    <property type="match status" value="1"/>
</dbReference>
<dbReference type="InterPro" id="IPR040194">
    <property type="entry name" value="Cwf19-like"/>
</dbReference>
<dbReference type="EMBL" id="JBDJPC010000001">
    <property type="protein sequence ID" value="KAL1516681.1"/>
    <property type="molecule type" value="Genomic_DNA"/>
</dbReference>
<evidence type="ECO:0000256" key="2">
    <source>
        <dbReference type="SAM" id="MobiDB-lite"/>
    </source>
</evidence>
<feature type="compositionally biased region" description="Polar residues" evidence="2">
    <location>
        <begin position="232"/>
        <end position="251"/>
    </location>
</feature>
<organism evidence="5 6">
    <name type="scientific">Hypothenemus hampei</name>
    <name type="common">Coffee berry borer</name>
    <dbReference type="NCBI Taxonomy" id="57062"/>
    <lineage>
        <taxon>Eukaryota</taxon>
        <taxon>Metazoa</taxon>
        <taxon>Ecdysozoa</taxon>
        <taxon>Arthropoda</taxon>
        <taxon>Hexapoda</taxon>
        <taxon>Insecta</taxon>
        <taxon>Pterygota</taxon>
        <taxon>Neoptera</taxon>
        <taxon>Endopterygota</taxon>
        <taxon>Coleoptera</taxon>
        <taxon>Polyphaga</taxon>
        <taxon>Cucujiformia</taxon>
        <taxon>Curculionidae</taxon>
        <taxon>Scolytinae</taxon>
        <taxon>Hypothenemus</taxon>
    </lineage>
</organism>
<dbReference type="Pfam" id="PF04676">
    <property type="entry name" value="CwfJ_C_2"/>
    <property type="match status" value="1"/>
</dbReference>
<feature type="region of interest" description="Disordered" evidence="2">
    <location>
        <begin position="1"/>
        <end position="178"/>
    </location>
</feature>
<feature type="compositionally biased region" description="Basic and acidic residues" evidence="2">
    <location>
        <begin position="159"/>
        <end position="174"/>
    </location>
</feature>